<dbReference type="RefSeq" id="WP_189312483.1">
    <property type="nucleotide sequence ID" value="NZ_BMQA01000011.1"/>
</dbReference>
<dbReference type="SUPFAM" id="SSF50494">
    <property type="entry name" value="Trypsin-like serine proteases"/>
    <property type="match status" value="1"/>
</dbReference>
<reference evidence="2" key="1">
    <citation type="journal article" date="2014" name="Int. J. Syst. Evol. Microbiol.">
        <title>Complete genome sequence of Corynebacterium casei LMG S-19264T (=DSM 44701T), isolated from a smear-ripened cheese.</title>
        <authorList>
            <consortium name="US DOE Joint Genome Institute (JGI-PGF)"/>
            <person name="Walter F."/>
            <person name="Albersmeier A."/>
            <person name="Kalinowski J."/>
            <person name="Ruckert C."/>
        </authorList>
    </citation>
    <scope>NUCLEOTIDE SEQUENCE</scope>
    <source>
        <strain evidence="2">JCM 3086</strain>
    </source>
</reference>
<comment type="caution">
    <text evidence="2">The sequence shown here is derived from an EMBL/GenBank/DDBJ whole genome shotgun (WGS) entry which is preliminary data.</text>
</comment>
<keyword evidence="3" id="KW-1185">Reference proteome</keyword>
<keyword evidence="1" id="KW-0732">Signal</keyword>
<name>A0A917KPR7_9ACTN</name>
<gene>
    <name evidence="2" type="ORF">GCM10010121_039080</name>
</gene>
<dbReference type="EMBL" id="BMQA01000011">
    <property type="protein sequence ID" value="GGJ24214.1"/>
    <property type="molecule type" value="Genomic_DNA"/>
</dbReference>
<evidence type="ECO:0008006" key="4">
    <source>
        <dbReference type="Google" id="ProtNLM"/>
    </source>
</evidence>
<proteinExistence type="predicted"/>
<dbReference type="PANTHER" id="PTHR15462">
    <property type="entry name" value="SERINE PROTEASE"/>
    <property type="match status" value="1"/>
</dbReference>
<dbReference type="InterPro" id="IPR050966">
    <property type="entry name" value="Glutamyl_endopeptidase"/>
</dbReference>
<evidence type="ECO:0000256" key="1">
    <source>
        <dbReference type="ARBA" id="ARBA00022729"/>
    </source>
</evidence>
<dbReference type="InterPro" id="IPR043504">
    <property type="entry name" value="Peptidase_S1_PA_chymotrypsin"/>
</dbReference>
<reference evidence="2" key="2">
    <citation type="submission" date="2020-09" db="EMBL/GenBank/DDBJ databases">
        <authorList>
            <person name="Sun Q."/>
            <person name="Ohkuma M."/>
        </authorList>
    </citation>
    <scope>NUCLEOTIDE SEQUENCE</scope>
    <source>
        <strain evidence="2">JCM 3086</strain>
    </source>
</reference>
<dbReference type="AlphaFoldDB" id="A0A917KPR7"/>
<organism evidence="2 3">
    <name type="scientific">Streptomyces brasiliensis</name>
    <dbReference type="NCBI Taxonomy" id="1954"/>
    <lineage>
        <taxon>Bacteria</taxon>
        <taxon>Bacillati</taxon>
        <taxon>Actinomycetota</taxon>
        <taxon>Actinomycetes</taxon>
        <taxon>Kitasatosporales</taxon>
        <taxon>Streptomycetaceae</taxon>
        <taxon>Streptomyces</taxon>
    </lineage>
</organism>
<sequence>MIVSNNKNTIWTAGHCLHEGQNGQSGFYANVTFAPAWDGDAPSPAPWGIWEASNLVVPTTWANGDADKFFDADFGAAILTPLPEYGNIQDAIGAYGYRFYSGSDYNDIVDFGYPADGYNRPDSDFNGGKELMFCQGNVEDAFKFNPLDDRMKMDCDMGHGASGGPMLTGFPQNIKIVGANSHGESDEADVLTSDNLYSSEHGSRAVFVIDTVNGL</sequence>
<evidence type="ECO:0000313" key="3">
    <source>
        <dbReference type="Proteomes" id="UP000657574"/>
    </source>
</evidence>
<evidence type="ECO:0000313" key="2">
    <source>
        <dbReference type="EMBL" id="GGJ24214.1"/>
    </source>
</evidence>
<protein>
    <recommendedName>
        <fullName evidence="4">Serine protease</fullName>
    </recommendedName>
</protein>
<dbReference type="PANTHER" id="PTHR15462:SF19">
    <property type="entry name" value="PEPTIDASE S1 DOMAIN-CONTAINING PROTEIN"/>
    <property type="match status" value="1"/>
</dbReference>
<accession>A0A917KPR7</accession>
<dbReference type="Gene3D" id="2.40.10.10">
    <property type="entry name" value="Trypsin-like serine proteases"/>
    <property type="match status" value="2"/>
</dbReference>
<dbReference type="InterPro" id="IPR009003">
    <property type="entry name" value="Peptidase_S1_PA"/>
</dbReference>
<dbReference type="Proteomes" id="UP000657574">
    <property type="component" value="Unassembled WGS sequence"/>
</dbReference>